<dbReference type="InterPro" id="IPR011805">
    <property type="entry name" value="RNase_R"/>
</dbReference>
<dbReference type="GO" id="GO:0006402">
    <property type="term" value="P:mRNA catabolic process"/>
    <property type="evidence" value="ECO:0007669"/>
    <property type="project" value="TreeGrafter"/>
</dbReference>
<dbReference type="InterPro" id="IPR003029">
    <property type="entry name" value="S1_domain"/>
</dbReference>
<dbReference type="InterPro" id="IPR012340">
    <property type="entry name" value="NA-bd_OB-fold"/>
</dbReference>
<keyword evidence="4 8" id="KW-0540">Nuclease</keyword>
<evidence type="ECO:0000259" key="9">
    <source>
        <dbReference type="PROSITE" id="PS50126"/>
    </source>
</evidence>
<evidence type="ECO:0000256" key="6">
    <source>
        <dbReference type="ARBA" id="ARBA00022839"/>
    </source>
</evidence>
<evidence type="ECO:0000256" key="4">
    <source>
        <dbReference type="ARBA" id="ARBA00022722"/>
    </source>
</evidence>
<dbReference type="Proteomes" id="UP000580856">
    <property type="component" value="Unassembled WGS sequence"/>
</dbReference>
<dbReference type="NCBIfam" id="TIGR02063">
    <property type="entry name" value="RNase_R"/>
    <property type="match status" value="1"/>
</dbReference>
<keyword evidence="6 8" id="KW-0269">Exonuclease</keyword>
<dbReference type="InterPro" id="IPR004476">
    <property type="entry name" value="RNase_II/RNase_R"/>
</dbReference>
<keyword evidence="3 8" id="KW-0963">Cytoplasm</keyword>
<proteinExistence type="inferred from homology"/>
<dbReference type="RefSeq" id="WP_167942189.1">
    <property type="nucleotide sequence ID" value="NZ_JAATJA010000003.1"/>
</dbReference>
<feature type="domain" description="S1 motif" evidence="9">
    <location>
        <begin position="634"/>
        <end position="715"/>
    </location>
</feature>
<comment type="caution">
    <text evidence="10">The sequence shown here is derived from an EMBL/GenBank/DDBJ whole genome shotgun (WGS) entry which is preliminary data.</text>
</comment>
<dbReference type="Gene3D" id="2.40.50.140">
    <property type="entry name" value="Nucleic acid-binding proteins"/>
    <property type="match status" value="2"/>
</dbReference>
<reference evidence="10 11" key="1">
    <citation type="submission" date="2020-03" db="EMBL/GenBank/DDBJ databases">
        <title>Genomic Encyclopedia of Type Strains, Phase IV (KMG-IV): sequencing the most valuable type-strain genomes for metagenomic binning, comparative biology and taxonomic classification.</title>
        <authorList>
            <person name="Goeker M."/>
        </authorList>
    </citation>
    <scope>NUCLEOTIDE SEQUENCE [LARGE SCALE GENOMIC DNA]</scope>
    <source>
        <strain evidence="10 11">DSM 24233</strain>
    </source>
</reference>
<evidence type="ECO:0000313" key="11">
    <source>
        <dbReference type="Proteomes" id="UP000580856"/>
    </source>
</evidence>
<dbReference type="EMBL" id="JAATJA010000003">
    <property type="protein sequence ID" value="NJB69104.1"/>
    <property type="molecule type" value="Genomic_DNA"/>
</dbReference>
<keyword evidence="7 8" id="KW-0694">RNA-binding</keyword>
<dbReference type="InterPro" id="IPR011129">
    <property type="entry name" value="CSD"/>
</dbReference>
<evidence type="ECO:0000256" key="1">
    <source>
        <dbReference type="ARBA" id="ARBA00001849"/>
    </source>
</evidence>
<dbReference type="SMART" id="SM00316">
    <property type="entry name" value="S1"/>
    <property type="match status" value="1"/>
</dbReference>
<dbReference type="Pfam" id="PF00575">
    <property type="entry name" value="S1"/>
    <property type="match status" value="1"/>
</dbReference>
<evidence type="ECO:0000256" key="3">
    <source>
        <dbReference type="ARBA" id="ARBA00022490"/>
    </source>
</evidence>
<dbReference type="GO" id="GO:0003723">
    <property type="term" value="F:RNA binding"/>
    <property type="evidence" value="ECO:0007669"/>
    <property type="project" value="UniProtKB-UniRule"/>
</dbReference>
<gene>
    <name evidence="8" type="primary">rnr</name>
    <name evidence="10" type="ORF">GGQ74_002798</name>
</gene>
<comment type="function">
    <text evidence="8">3'-5' exoribonuclease that releases 5'-nucleoside monophosphates and is involved in maturation of structured RNAs.</text>
</comment>
<dbReference type="PANTHER" id="PTHR23355">
    <property type="entry name" value="RIBONUCLEASE"/>
    <property type="match status" value="1"/>
</dbReference>
<dbReference type="Pfam" id="PF00773">
    <property type="entry name" value="RNB"/>
    <property type="match status" value="1"/>
</dbReference>
<keyword evidence="11" id="KW-1185">Reference proteome</keyword>
<name>A0A846QVF9_9BACT</name>
<dbReference type="InterPro" id="IPR013223">
    <property type="entry name" value="RNase_B_OB_dom"/>
</dbReference>
<evidence type="ECO:0000313" key="10">
    <source>
        <dbReference type="EMBL" id="NJB69104.1"/>
    </source>
</evidence>
<protein>
    <recommendedName>
        <fullName evidence="8">Ribonuclease R</fullName>
        <shortName evidence="8">RNase R</shortName>
        <ecNumber evidence="8">3.1.13.1</ecNumber>
    </recommendedName>
</protein>
<sequence length="723" mass="81523">MARKGRKTEKKAGAGRVDQRSILKAFKDAGRPMRLAEVLSVLQAGKGAKRDLKDLLRDLLDQGKIIRTKGGAFGLTESMSLMTGVLEVQRSGVGFVIPEDKRRKDIFISPNDFGDAWNGDRVVCAVIPGRKGKNPEGRIVRVLDRALRKLPVRILKRLGPDMFISHPTDTKLQFNIMCDTQALDDEPQEGDIVFVLAGEKLDFKLWAGDAVEALGSEDDVAVQESLVKSLHGVPTSFPNAAVVEANALPAEPEQDDFRERVDLRDLPLVTIDGAKARDFDDAVCVRPDGQGFRLWVAIADVSHYVRPGSALDREALARGNSYYFPQSVEPMFPEALSNGLCSLNPDVNRLSMVAEMHIDRSGHVSDERFYPAVIRSHARLTYAQVHRALELKDRETRADIEDVLPMLEDAERLARILHRMRVERGTLDFDLPEPEILFNMNGETINIQRRPRTFAHQIVEEFMIAANEAVARFLERREMPCMYRIHPSPDMDKLRSVFKLLSRSDVGERIPAEASPEAVRELLNAVAGTEVEFVANRLLLRAMMQASYGPENEGHYGLASECYCHFTSPIRRYADLIVHRSLKAALGFGDVPAPKPGTLQEIGDHISGRERVAMQAEREILKRVTILFLRDKVGAEYTGVINGVADYGFWVELNEVMAEGMVRLSSLDDDYYVYLQERQEIWGERTRRRFGIGQTVRVFLRDVNLSRLEVDLELMPTRQPRKR</sequence>
<dbReference type="InterPro" id="IPR001900">
    <property type="entry name" value="RNase_II/R"/>
</dbReference>
<dbReference type="GO" id="GO:0005829">
    <property type="term" value="C:cytosol"/>
    <property type="evidence" value="ECO:0007669"/>
    <property type="project" value="TreeGrafter"/>
</dbReference>
<dbReference type="PROSITE" id="PS50126">
    <property type="entry name" value="S1"/>
    <property type="match status" value="1"/>
</dbReference>
<dbReference type="HAMAP" id="MF_01895">
    <property type="entry name" value="RNase_R"/>
    <property type="match status" value="1"/>
</dbReference>
<dbReference type="CDD" id="cd04471">
    <property type="entry name" value="S1_RNase_R"/>
    <property type="match status" value="1"/>
</dbReference>
<dbReference type="SUPFAM" id="SSF50249">
    <property type="entry name" value="Nucleic acid-binding proteins"/>
    <property type="match status" value="3"/>
</dbReference>
<evidence type="ECO:0000256" key="8">
    <source>
        <dbReference type="HAMAP-Rule" id="MF_01895"/>
    </source>
</evidence>
<dbReference type="PANTHER" id="PTHR23355:SF9">
    <property type="entry name" value="DIS3-LIKE EXONUCLEASE 2"/>
    <property type="match status" value="1"/>
</dbReference>
<comment type="similarity">
    <text evidence="8">Belongs to the RNR ribonuclease family. RNase R subfamily.</text>
</comment>
<dbReference type="AlphaFoldDB" id="A0A846QVF9"/>
<comment type="catalytic activity">
    <reaction evidence="1 8">
        <text>Exonucleolytic cleavage in the 3'- to 5'-direction to yield nucleoside 5'-phosphates.</text>
        <dbReference type="EC" id="3.1.13.1"/>
    </reaction>
</comment>
<comment type="subcellular location">
    <subcellularLocation>
        <location evidence="2 8">Cytoplasm</location>
    </subcellularLocation>
</comment>
<dbReference type="GO" id="GO:0008859">
    <property type="term" value="F:exoribonuclease II activity"/>
    <property type="evidence" value="ECO:0007669"/>
    <property type="project" value="UniProtKB-UniRule"/>
</dbReference>
<dbReference type="SMART" id="SM00955">
    <property type="entry name" value="RNB"/>
    <property type="match status" value="1"/>
</dbReference>
<keyword evidence="5 8" id="KW-0378">Hydrolase</keyword>
<dbReference type="NCBIfam" id="TIGR00358">
    <property type="entry name" value="3_prime_RNase"/>
    <property type="match status" value="1"/>
</dbReference>
<evidence type="ECO:0000256" key="7">
    <source>
        <dbReference type="ARBA" id="ARBA00022884"/>
    </source>
</evidence>
<dbReference type="SMART" id="SM00357">
    <property type="entry name" value="CSP"/>
    <property type="match status" value="1"/>
</dbReference>
<organism evidence="10 11">
    <name type="scientific">Desulfobaculum xiamenense</name>
    <dbReference type="NCBI Taxonomy" id="995050"/>
    <lineage>
        <taxon>Bacteria</taxon>
        <taxon>Pseudomonadati</taxon>
        <taxon>Thermodesulfobacteriota</taxon>
        <taxon>Desulfovibrionia</taxon>
        <taxon>Desulfovibrionales</taxon>
        <taxon>Desulfovibrionaceae</taxon>
        <taxon>Desulfobaculum</taxon>
    </lineage>
</organism>
<dbReference type="Pfam" id="PF08206">
    <property type="entry name" value="OB_RNB"/>
    <property type="match status" value="1"/>
</dbReference>
<dbReference type="InterPro" id="IPR050180">
    <property type="entry name" value="RNR_Ribonuclease"/>
</dbReference>
<dbReference type="EC" id="3.1.13.1" evidence="8"/>
<evidence type="ECO:0000256" key="2">
    <source>
        <dbReference type="ARBA" id="ARBA00004496"/>
    </source>
</evidence>
<accession>A0A846QVF9</accession>
<evidence type="ECO:0000256" key="5">
    <source>
        <dbReference type="ARBA" id="ARBA00022801"/>
    </source>
</evidence>